<feature type="region of interest" description="Disordered" evidence="1">
    <location>
        <begin position="1"/>
        <end position="21"/>
    </location>
</feature>
<reference evidence="2" key="1">
    <citation type="submission" date="2022-07" db="EMBL/GenBank/DDBJ databases">
        <title>Phylogenomic reconstructions and comparative analyses of Kickxellomycotina fungi.</title>
        <authorList>
            <person name="Reynolds N.K."/>
            <person name="Stajich J.E."/>
            <person name="Barry K."/>
            <person name="Grigoriev I.V."/>
            <person name="Crous P."/>
            <person name="Smith M.E."/>
        </authorList>
    </citation>
    <scope>NUCLEOTIDE SEQUENCE</scope>
    <source>
        <strain evidence="2">NBRC 105414</strain>
    </source>
</reference>
<evidence type="ECO:0000313" key="3">
    <source>
        <dbReference type="Proteomes" id="UP001140217"/>
    </source>
</evidence>
<dbReference type="OrthoDB" id="1908178at2759"/>
<accession>A0A9W8H314</accession>
<dbReference type="AlphaFoldDB" id="A0A9W8H314"/>
<sequence>MRLDFGRRRRPARRPGPRGPDLARGLAITWRAASYEPGDRDAHIAGLVADLQRRLGDRSADVVGTWAKYDQLKIKRVLSYIPYEAWLALLKTSSSSSNRSD</sequence>
<protein>
    <submittedName>
        <fullName evidence="2">Uncharacterized protein</fullName>
    </submittedName>
</protein>
<proteinExistence type="predicted"/>
<organism evidence="2 3">
    <name type="scientific">Coemansia javaensis</name>
    <dbReference type="NCBI Taxonomy" id="2761396"/>
    <lineage>
        <taxon>Eukaryota</taxon>
        <taxon>Fungi</taxon>
        <taxon>Fungi incertae sedis</taxon>
        <taxon>Zoopagomycota</taxon>
        <taxon>Kickxellomycotina</taxon>
        <taxon>Kickxellomycetes</taxon>
        <taxon>Kickxellales</taxon>
        <taxon>Kickxellaceae</taxon>
        <taxon>Coemansia</taxon>
    </lineage>
</organism>
<keyword evidence="3" id="KW-1185">Reference proteome</keyword>
<feature type="compositionally biased region" description="Basic residues" evidence="1">
    <location>
        <begin position="7"/>
        <end position="16"/>
    </location>
</feature>
<evidence type="ECO:0000313" key="2">
    <source>
        <dbReference type="EMBL" id="KAJ2777179.1"/>
    </source>
</evidence>
<dbReference type="Proteomes" id="UP001140217">
    <property type="component" value="Unassembled WGS sequence"/>
</dbReference>
<gene>
    <name evidence="2" type="ORF">H4R18_005283</name>
</gene>
<name>A0A9W8H314_9FUNG</name>
<evidence type="ECO:0000256" key="1">
    <source>
        <dbReference type="SAM" id="MobiDB-lite"/>
    </source>
</evidence>
<dbReference type="EMBL" id="JANBUL010000307">
    <property type="protein sequence ID" value="KAJ2777179.1"/>
    <property type="molecule type" value="Genomic_DNA"/>
</dbReference>
<comment type="caution">
    <text evidence="2">The sequence shown here is derived from an EMBL/GenBank/DDBJ whole genome shotgun (WGS) entry which is preliminary data.</text>
</comment>